<comment type="cofactor">
    <cofactor evidence="5">
        <name>Fe(2+)</name>
        <dbReference type="ChEBI" id="CHEBI:29033"/>
    </cofactor>
    <text evidence="5">Binds 1 Fe(2+) ion per subunit.</text>
</comment>
<evidence type="ECO:0000256" key="3">
    <source>
        <dbReference type="ARBA" id="ARBA00023002"/>
    </source>
</evidence>
<proteinExistence type="inferred from homology"/>
<gene>
    <name evidence="6" type="ORF">JX265_002158</name>
</gene>
<dbReference type="Pfam" id="PF03055">
    <property type="entry name" value="RPE65"/>
    <property type="match status" value="1"/>
</dbReference>
<dbReference type="AlphaFoldDB" id="A0A9Q0AQ63"/>
<keyword evidence="7" id="KW-1185">Reference proteome</keyword>
<accession>A0A9Q0AQ63</accession>
<evidence type="ECO:0008006" key="8">
    <source>
        <dbReference type="Google" id="ProtNLM"/>
    </source>
</evidence>
<keyword evidence="2 5" id="KW-0479">Metal-binding</keyword>
<evidence type="ECO:0000256" key="4">
    <source>
        <dbReference type="ARBA" id="ARBA00023004"/>
    </source>
</evidence>
<dbReference type="EMBL" id="JAFIMR010000004">
    <property type="protein sequence ID" value="KAI1879204.1"/>
    <property type="molecule type" value="Genomic_DNA"/>
</dbReference>
<dbReference type="PANTHER" id="PTHR10543:SF24">
    <property type="entry name" value="CAROTENOID ISOMEROOXYGENASE"/>
    <property type="match status" value="1"/>
</dbReference>
<keyword evidence="3" id="KW-0560">Oxidoreductase</keyword>
<dbReference type="GO" id="GO:0046872">
    <property type="term" value="F:metal ion binding"/>
    <property type="evidence" value="ECO:0007669"/>
    <property type="project" value="UniProtKB-KW"/>
</dbReference>
<dbReference type="InterPro" id="IPR004294">
    <property type="entry name" value="Carotenoid_Oase"/>
</dbReference>
<dbReference type="GO" id="GO:0010436">
    <property type="term" value="F:carotenoid dioxygenase activity"/>
    <property type="evidence" value="ECO:0007669"/>
    <property type="project" value="TreeGrafter"/>
</dbReference>
<feature type="binding site" evidence="5">
    <location>
        <position position="366"/>
    </location>
    <ligand>
        <name>Fe cation</name>
        <dbReference type="ChEBI" id="CHEBI:24875"/>
        <note>catalytic</note>
    </ligand>
</feature>
<protein>
    <recommendedName>
        <fullName evidence="8">Carotenoid cleavage dioxygenase 1</fullName>
    </recommendedName>
</protein>
<reference evidence="6" key="1">
    <citation type="submission" date="2021-03" db="EMBL/GenBank/DDBJ databases">
        <title>Revisited historic fungal species revealed as producer of novel bioactive compounds through whole genome sequencing and comparative genomics.</title>
        <authorList>
            <person name="Vignolle G.A."/>
            <person name="Hochenegger N."/>
            <person name="Mach R.L."/>
            <person name="Mach-Aigner A.R."/>
            <person name="Javad Rahimi M."/>
            <person name="Salim K.A."/>
            <person name="Chan C.M."/>
            <person name="Lim L.B.L."/>
            <person name="Cai F."/>
            <person name="Druzhinina I.S."/>
            <person name="U'Ren J.M."/>
            <person name="Derntl C."/>
        </authorList>
    </citation>
    <scope>NUCLEOTIDE SEQUENCE</scope>
    <source>
        <strain evidence="6">TUCIM 5799</strain>
    </source>
</reference>
<feature type="binding site" evidence="5">
    <location>
        <position position="244"/>
    </location>
    <ligand>
        <name>Fe cation</name>
        <dbReference type="ChEBI" id="CHEBI:24875"/>
        <note>catalytic</note>
    </ligand>
</feature>
<organism evidence="6 7">
    <name type="scientific">Neoarthrinium moseri</name>
    <dbReference type="NCBI Taxonomy" id="1658444"/>
    <lineage>
        <taxon>Eukaryota</taxon>
        <taxon>Fungi</taxon>
        <taxon>Dikarya</taxon>
        <taxon>Ascomycota</taxon>
        <taxon>Pezizomycotina</taxon>
        <taxon>Sordariomycetes</taxon>
        <taxon>Xylariomycetidae</taxon>
        <taxon>Amphisphaeriales</taxon>
        <taxon>Apiosporaceae</taxon>
        <taxon>Neoarthrinium</taxon>
    </lineage>
</organism>
<dbReference type="GO" id="GO:0016121">
    <property type="term" value="P:carotene catabolic process"/>
    <property type="evidence" value="ECO:0007669"/>
    <property type="project" value="TreeGrafter"/>
</dbReference>
<comment type="similarity">
    <text evidence="1">Belongs to the carotenoid oxygenase family.</text>
</comment>
<comment type="caution">
    <text evidence="6">The sequence shown here is derived from an EMBL/GenBank/DDBJ whole genome shotgun (WGS) entry which is preliminary data.</text>
</comment>
<name>A0A9Q0AQ63_9PEZI</name>
<evidence type="ECO:0000256" key="5">
    <source>
        <dbReference type="PIRSR" id="PIRSR604294-1"/>
    </source>
</evidence>
<sequence length="588" mass="65706">MGPAVDPVLRGREHEDEDYERAVQKLLTLNSDDWPNEAGFEGLTEVTGPVELRLKGTIPSWAAGALYRIGPGQYNVDDTPRGTYRTTHWFDGFAHAHKFEIIPISGDSGSAVAVKYTSKRQNEALVKAIRKEGRRANVTFGQRLDPCVGLFSKVMATWRSGLGNSTRDFDLENVGVTVQANVPGLKSASQHPTDLGHRSAARNLWATTDNAIMKEMDPDTLKPIGNSTQEEIHPLLKGPLSCAHVQRDPETGDLFNYNMEVGYNATYRVFRVNASTGTTDILATISQPNLKPAYIHSFFLSGSYVILAIPSSHFGSFGMSIPWNKNIIDAIEPFDESQICKWFIIDRRTDRGIVASYDSPAGFFFHSINAYEEVDQTSGETSVLCDLIEYPTADVIRAFEMDVILRNGSAAQNYWGDEMRNRNSQARFARYKFQIPQVSAAKKKRVPLRPEKLLEIRAPRVGELPTINPLYATRKHRYVYSLPNRGHSTLMDSLSKLDLETRETLYWDNPQGHTPGEAIFVPRPRSKPDEREDLAEDDGVLLSVVLDGYGKTSYLVCLDAKTMKELGRAECDWAIPFGFHGLHTSAIV</sequence>
<feature type="binding site" evidence="5">
    <location>
        <position position="296"/>
    </location>
    <ligand>
        <name>Fe cation</name>
        <dbReference type="ChEBI" id="CHEBI:24875"/>
        <note>catalytic</note>
    </ligand>
</feature>
<evidence type="ECO:0000313" key="7">
    <source>
        <dbReference type="Proteomes" id="UP000829685"/>
    </source>
</evidence>
<dbReference type="PANTHER" id="PTHR10543">
    <property type="entry name" value="BETA-CAROTENE DIOXYGENASE"/>
    <property type="match status" value="1"/>
</dbReference>
<evidence type="ECO:0000256" key="1">
    <source>
        <dbReference type="ARBA" id="ARBA00006787"/>
    </source>
</evidence>
<feature type="binding site" evidence="5">
    <location>
        <position position="580"/>
    </location>
    <ligand>
        <name>Fe cation</name>
        <dbReference type="ChEBI" id="CHEBI:24875"/>
        <note>catalytic</note>
    </ligand>
</feature>
<dbReference type="Proteomes" id="UP000829685">
    <property type="component" value="Unassembled WGS sequence"/>
</dbReference>
<evidence type="ECO:0000256" key="2">
    <source>
        <dbReference type="ARBA" id="ARBA00022723"/>
    </source>
</evidence>
<evidence type="ECO:0000313" key="6">
    <source>
        <dbReference type="EMBL" id="KAI1879204.1"/>
    </source>
</evidence>
<keyword evidence="4 5" id="KW-0408">Iron</keyword>